<evidence type="ECO:0000256" key="7">
    <source>
        <dbReference type="ARBA" id="ARBA00022989"/>
    </source>
</evidence>
<dbReference type="NCBIfam" id="TIGR00966">
    <property type="entry name" value="transloc_SecF"/>
    <property type="match status" value="1"/>
</dbReference>
<protein>
    <recommendedName>
        <fullName evidence="2">Protein translocase subunit SecF</fullName>
    </recommendedName>
</protein>
<dbReference type="Pfam" id="PF02355">
    <property type="entry name" value="SecD_SecF_C"/>
    <property type="match status" value="1"/>
</dbReference>
<evidence type="ECO:0000259" key="14">
    <source>
        <dbReference type="Pfam" id="PF02355"/>
    </source>
</evidence>
<keyword evidence="9 13" id="KW-0472">Membrane</keyword>
<comment type="similarity">
    <text evidence="11">In the C-terminal section; belongs to the SecD/SecF family. SecF subfamily.</text>
</comment>
<feature type="transmembrane region" description="Helical" evidence="13">
    <location>
        <begin position="125"/>
        <end position="146"/>
    </location>
</feature>
<feature type="transmembrane region" description="Helical" evidence="13">
    <location>
        <begin position="101"/>
        <end position="118"/>
    </location>
</feature>
<keyword evidence="5 13" id="KW-0812">Transmembrane</keyword>
<evidence type="ECO:0000256" key="2">
    <source>
        <dbReference type="ARBA" id="ARBA00015792"/>
    </source>
</evidence>
<keyword evidence="6" id="KW-0653">Protein transport</keyword>
<feature type="transmembrane region" description="Helical" evidence="13">
    <location>
        <begin position="152"/>
        <end position="173"/>
    </location>
</feature>
<keyword evidence="4" id="KW-1003">Cell membrane</keyword>
<dbReference type="HAMAP" id="MF_01464_B">
    <property type="entry name" value="SecF_B"/>
    <property type="match status" value="1"/>
</dbReference>
<feature type="transmembrane region" description="Helical" evidence="13">
    <location>
        <begin position="204"/>
        <end position="222"/>
    </location>
</feature>
<comment type="caution">
    <text evidence="15">The sequence shown here is derived from an EMBL/GenBank/DDBJ whole genome shotgun (WGS) entry which is preliminary data.</text>
</comment>
<comment type="similarity">
    <text evidence="12">In the N-terminal section; belongs to the SecD/SecF family. SecD subfamily.</text>
</comment>
<evidence type="ECO:0000256" key="9">
    <source>
        <dbReference type="ARBA" id="ARBA00023136"/>
    </source>
</evidence>
<dbReference type="NCBIfam" id="TIGR00916">
    <property type="entry name" value="2A0604s01"/>
    <property type="match status" value="1"/>
</dbReference>
<proteinExistence type="inferred from homology"/>
<dbReference type="GO" id="GO:0005886">
    <property type="term" value="C:plasma membrane"/>
    <property type="evidence" value="ECO:0007669"/>
    <property type="project" value="UniProtKB-SubCell"/>
</dbReference>
<feature type="non-terminal residue" evidence="15">
    <location>
        <position position="1"/>
    </location>
</feature>
<keyword evidence="8" id="KW-0811">Translocation</keyword>
<dbReference type="InterPro" id="IPR022813">
    <property type="entry name" value="SecD/SecF_arch_bac"/>
</dbReference>
<evidence type="ECO:0000256" key="11">
    <source>
        <dbReference type="ARBA" id="ARBA00060856"/>
    </source>
</evidence>
<dbReference type="PANTHER" id="PTHR30081:SF8">
    <property type="entry name" value="PROTEIN TRANSLOCASE SUBUNIT SECF"/>
    <property type="match status" value="1"/>
</dbReference>
<accession>A0A7V2AW76</accession>
<name>A0A7V2AW76_UNCEI</name>
<dbReference type="GO" id="GO:0015450">
    <property type="term" value="F:protein-transporting ATPase activity"/>
    <property type="evidence" value="ECO:0007669"/>
    <property type="project" value="InterPro"/>
</dbReference>
<evidence type="ECO:0000256" key="4">
    <source>
        <dbReference type="ARBA" id="ARBA00022475"/>
    </source>
</evidence>
<dbReference type="Proteomes" id="UP000886069">
    <property type="component" value="Unassembled WGS sequence"/>
</dbReference>
<dbReference type="InterPro" id="IPR048634">
    <property type="entry name" value="SecD_SecF_C"/>
</dbReference>
<dbReference type="InterPro" id="IPR055344">
    <property type="entry name" value="SecD_SecF_C_bact"/>
</dbReference>
<dbReference type="EMBL" id="DSEC01000568">
    <property type="protein sequence ID" value="HER44364.1"/>
    <property type="molecule type" value="Genomic_DNA"/>
</dbReference>
<evidence type="ECO:0000256" key="1">
    <source>
        <dbReference type="ARBA" id="ARBA00004651"/>
    </source>
</evidence>
<keyword evidence="7 13" id="KW-1133">Transmembrane helix</keyword>
<evidence type="ECO:0000256" key="5">
    <source>
        <dbReference type="ARBA" id="ARBA00022692"/>
    </source>
</evidence>
<sequence>ELPPDYARGFEGGNLVVVEADSIPPVDELEARVREAGVGIVEATKEASNRLAVNLPYMGVEAKAAEKLKGELVEAFPDREIEIRRTETVGPKIGEELKNRTWAAIVISIFGILIYISWRFEFKFAVGAIIALIHDVVITVGIFSILDKEISLAIIAALLTIVGYSLNDTIVVFDRIRENFSLRRKESYGAMVNISINESLSRTIITSLTTLIVVLFLFFMGGEVIHDFAFALLVGIIVGTYSSVYVASPILIEWQDRIAGRQKK</sequence>
<evidence type="ECO:0000256" key="10">
    <source>
        <dbReference type="ARBA" id="ARBA00059018"/>
    </source>
</evidence>
<evidence type="ECO:0000256" key="3">
    <source>
        <dbReference type="ARBA" id="ARBA00022448"/>
    </source>
</evidence>
<organism evidence="15">
    <name type="scientific">Eiseniibacteriota bacterium</name>
    <dbReference type="NCBI Taxonomy" id="2212470"/>
    <lineage>
        <taxon>Bacteria</taxon>
        <taxon>Candidatus Eiseniibacteriota</taxon>
    </lineage>
</organism>
<dbReference type="InterPro" id="IPR005665">
    <property type="entry name" value="SecF_bac"/>
</dbReference>
<dbReference type="FunFam" id="1.20.1640.10:FF:000024">
    <property type="entry name" value="Multifunctional fusion protein"/>
    <property type="match status" value="1"/>
</dbReference>
<dbReference type="Gene3D" id="1.20.1640.10">
    <property type="entry name" value="Multidrug efflux transporter AcrB transmembrane domain"/>
    <property type="match status" value="1"/>
</dbReference>
<keyword evidence="3" id="KW-0813">Transport</keyword>
<evidence type="ECO:0000256" key="13">
    <source>
        <dbReference type="SAM" id="Phobius"/>
    </source>
</evidence>
<dbReference type="GO" id="GO:0006886">
    <property type="term" value="P:intracellular protein transport"/>
    <property type="evidence" value="ECO:0007669"/>
    <property type="project" value="InterPro"/>
</dbReference>
<evidence type="ECO:0000256" key="12">
    <source>
        <dbReference type="ARBA" id="ARBA00061053"/>
    </source>
</evidence>
<evidence type="ECO:0000256" key="6">
    <source>
        <dbReference type="ARBA" id="ARBA00022927"/>
    </source>
</evidence>
<dbReference type="SUPFAM" id="SSF82866">
    <property type="entry name" value="Multidrug efflux transporter AcrB transmembrane domain"/>
    <property type="match status" value="1"/>
</dbReference>
<gene>
    <name evidence="15" type="primary">secF</name>
    <name evidence="15" type="ORF">ENO08_07890</name>
</gene>
<feature type="domain" description="Protein export membrane protein SecD/SecF C-terminal" evidence="14">
    <location>
        <begin position="78"/>
        <end position="256"/>
    </location>
</feature>
<evidence type="ECO:0000313" key="15">
    <source>
        <dbReference type="EMBL" id="HER44364.1"/>
    </source>
</evidence>
<comment type="subcellular location">
    <subcellularLocation>
        <location evidence="1">Cell membrane</location>
        <topology evidence="1">Multi-pass membrane protein</topology>
    </subcellularLocation>
</comment>
<dbReference type="InterPro" id="IPR022645">
    <property type="entry name" value="SecD/SecF_bac"/>
</dbReference>
<dbReference type="AlphaFoldDB" id="A0A7V2AW76"/>
<reference evidence="15" key="1">
    <citation type="journal article" date="2020" name="mSystems">
        <title>Genome- and Community-Level Interaction Insights into Carbon Utilization and Element Cycling Functions of Hydrothermarchaeota in Hydrothermal Sediment.</title>
        <authorList>
            <person name="Zhou Z."/>
            <person name="Liu Y."/>
            <person name="Xu W."/>
            <person name="Pan J."/>
            <person name="Luo Z.H."/>
            <person name="Li M."/>
        </authorList>
    </citation>
    <scope>NUCLEOTIDE SEQUENCE [LARGE SCALE GENOMIC DNA]</scope>
    <source>
        <strain evidence="15">SpSt-1233</strain>
    </source>
</reference>
<dbReference type="PRINTS" id="PR01755">
    <property type="entry name" value="SECFTRNLCASE"/>
</dbReference>
<comment type="function">
    <text evidence="10">Part of the Sec protein translocase complex. Interacts with the SecYEG preprotein conducting channel. SecDF uses the proton motive force (PMF) to complete protein translocation after the ATP-dependent function of SecA.</text>
</comment>
<dbReference type="PANTHER" id="PTHR30081">
    <property type="entry name" value="PROTEIN-EXPORT MEMBRANE PROTEIN SEC"/>
    <property type="match status" value="1"/>
</dbReference>
<evidence type="ECO:0000256" key="8">
    <source>
        <dbReference type="ARBA" id="ARBA00023010"/>
    </source>
</evidence>
<feature type="transmembrane region" description="Helical" evidence="13">
    <location>
        <begin position="228"/>
        <end position="254"/>
    </location>
</feature>